<dbReference type="InterPro" id="IPR036388">
    <property type="entry name" value="WH-like_DNA-bd_sf"/>
</dbReference>
<sequence length="39" mass="4617">MDPLPILKQMELAQLLSITPEHLSRLMQKRKQSRCRRVA</sequence>
<dbReference type="Gene3D" id="1.10.10.10">
    <property type="entry name" value="Winged helix-like DNA-binding domain superfamily/Winged helix DNA-binding domain"/>
    <property type="match status" value="1"/>
</dbReference>
<proteinExistence type="predicted"/>
<dbReference type="Proteomes" id="UP000253606">
    <property type="component" value="Chromosome"/>
</dbReference>
<name>A0A2Z5FT08_9BACT</name>
<keyword evidence="2" id="KW-1185">Reference proteome</keyword>
<accession>A0A2Z5FT08</accession>
<protein>
    <submittedName>
        <fullName evidence="1">Uncharacterized protein</fullName>
    </submittedName>
</protein>
<evidence type="ECO:0000313" key="1">
    <source>
        <dbReference type="EMBL" id="AXC09617.1"/>
    </source>
</evidence>
<dbReference type="EMBL" id="CP030840">
    <property type="protein sequence ID" value="AXC09617.1"/>
    <property type="molecule type" value="Genomic_DNA"/>
</dbReference>
<dbReference type="AlphaFoldDB" id="A0A2Z5FT08"/>
<reference evidence="1 2" key="1">
    <citation type="journal article" date="2018" name="Front. Microbiol.">
        <title>Hydrolytic Capabilities as a Key to Environmental Success: Chitinolytic and Cellulolytic Acidobacteria From Acidic Sub-arctic Soils and Boreal Peatlands.</title>
        <authorList>
            <person name="Belova S.E."/>
            <person name="Ravin N.V."/>
            <person name="Pankratov T.A."/>
            <person name="Rakitin A.L."/>
            <person name="Ivanova A.A."/>
            <person name="Beletsky A.V."/>
            <person name="Mardanov A.V."/>
            <person name="Sinninghe Damste J.S."/>
            <person name="Dedysh S.N."/>
        </authorList>
    </citation>
    <scope>NUCLEOTIDE SEQUENCE [LARGE SCALE GENOMIC DNA]</scope>
    <source>
        <strain evidence="1 2">SBC82</strain>
    </source>
</reference>
<dbReference type="KEGG" id="abas:ACPOL_0232"/>
<evidence type="ECO:0000313" key="2">
    <source>
        <dbReference type="Proteomes" id="UP000253606"/>
    </source>
</evidence>
<gene>
    <name evidence="1" type="ORF">ACPOL_0232</name>
</gene>
<organism evidence="1 2">
    <name type="scientific">Acidisarcina polymorpha</name>
    <dbReference type="NCBI Taxonomy" id="2211140"/>
    <lineage>
        <taxon>Bacteria</taxon>
        <taxon>Pseudomonadati</taxon>
        <taxon>Acidobacteriota</taxon>
        <taxon>Terriglobia</taxon>
        <taxon>Terriglobales</taxon>
        <taxon>Acidobacteriaceae</taxon>
        <taxon>Acidisarcina</taxon>
    </lineage>
</organism>